<dbReference type="PANTHER" id="PTHR43948:SF10">
    <property type="entry name" value="MRJ, ISOFORM E"/>
    <property type="match status" value="1"/>
</dbReference>
<evidence type="ECO:0000259" key="2">
    <source>
        <dbReference type="PROSITE" id="PS50076"/>
    </source>
</evidence>
<feature type="region of interest" description="Disordered" evidence="1">
    <location>
        <begin position="260"/>
        <end position="300"/>
    </location>
</feature>
<dbReference type="SMART" id="SM00271">
    <property type="entry name" value="DnaJ"/>
    <property type="match status" value="1"/>
</dbReference>
<feature type="compositionally biased region" description="Basic and acidic residues" evidence="1">
    <location>
        <begin position="31"/>
        <end position="47"/>
    </location>
</feature>
<feature type="domain" description="J" evidence="2">
    <location>
        <begin position="4"/>
        <end position="75"/>
    </location>
</feature>
<dbReference type="GO" id="GO:0051087">
    <property type="term" value="F:protein-folding chaperone binding"/>
    <property type="evidence" value="ECO:0007669"/>
    <property type="project" value="TreeGrafter"/>
</dbReference>
<feature type="compositionally biased region" description="Polar residues" evidence="1">
    <location>
        <begin position="331"/>
        <end position="340"/>
    </location>
</feature>
<evidence type="ECO:0000313" key="4">
    <source>
        <dbReference type="Proteomes" id="UP000559027"/>
    </source>
</evidence>
<dbReference type="GO" id="GO:0044183">
    <property type="term" value="F:protein folding chaperone"/>
    <property type="evidence" value="ECO:0007669"/>
    <property type="project" value="TreeGrafter"/>
</dbReference>
<feature type="region of interest" description="Disordered" evidence="1">
    <location>
        <begin position="223"/>
        <end position="242"/>
    </location>
</feature>
<dbReference type="OrthoDB" id="442087at2759"/>
<sequence>MSTNLYEVLGVTKDATPEQIRKAYKKQALKTHPDKLHPSLSEEEKASAAEKFRQISHACEILTDQERRKEYDTHGVWPPPESESDDDFDTFFSDAPGFTHTFSHRSHGFSSPFFTSHRHHPRSRPVFAFRDPFEFFDTFFRDFEDIFATSMHTSTPFNHIGASFSHRPRNFFDDPFFGPSPGFPLTASPFTPGMLPSPFARGFGNNGELRGHRIQTQSYVSQTVNGVTQSTHTRRDSDGNEHIIRKLPDGREVYTINGVEQSPRGTIQQTSHDTRQIPSVEPRRHSTLPSYSQAQSTPRYQRDFHPHSQVHRTTYTPAAQEFDTSPPYPGNRSSFRTHTQTADRRANGNPGGSTQYGERRRRRSQRTSEYA</sequence>
<organism evidence="3 4">
    <name type="scientific">Leucocoprinus leucothites</name>
    <dbReference type="NCBI Taxonomy" id="201217"/>
    <lineage>
        <taxon>Eukaryota</taxon>
        <taxon>Fungi</taxon>
        <taxon>Dikarya</taxon>
        <taxon>Basidiomycota</taxon>
        <taxon>Agaricomycotina</taxon>
        <taxon>Agaricomycetes</taxon>
        <taxon>Agaricomycetidae</taxon>
        <taxon>Agaricales</taxon>
        <taxon>Agaricineae</taxon>
        <taxon>Agaricaceae</taxon>
        <taxon>Leucocoprinus</taxon>
    </lineage>
</organism>
<dbReference type="PRINTS" id="PR00625">
    <property type="entry name" value="JDOMAIN"/>
</dbReference>
<feature type="region of interest" description="Disordered" evidence="1">
    <location>
        <begin position="27"/>
        <end position="47"/>
    </location>
</feature>
<dbReference type="GO" id="GO:0005737">
    <property type="term" value="C:cytoplasm"/>
    <property type="evidence" value="ECO:0007669"/>
    <property type="project" value="TreeGrafter"/>
</dbReference>
<dbReference type="AlphaFoldDB" id="A0A8H5LMD8"/>
<evidence type="ECO:0000256" key="1">
    <source>
        <dbReference type="SAM" id="MobiDB-lite"/>
    </source>
</evidence>
<protein>
    <recommendedName>
        <fullName evidence="2">J domain-containing protein</fullName>
    </recommendedName>
</protein>
<dbReference type="SUPFAM" id="SSF46565">
    <property type="entry name" value="Chaperone J-domain"/>
    <property type="match status" value="1"/>
</dbReference>
<dbReference type="Proteomes" id="UP000559027">
    <property type="component" value="Unassembled WGS sequence"/>
</dbReference>
<feature type="compositionally biased region" description="Polar residues" evidence="1">
    <location>
        <begin position="287"/>
        <end position="299"/>
    </location>
</feature>
<dbReference type="Pfam" id="PF00226">
    <property type="entry name" value="DnaJ"/>
    <property type="match status" value="1"/>
</dbReference>
<name>A0A8H5LMD8_9AGAR</name>
<dbReference type="GO" id="GO:0051082">
    <property type="term" value="F:unfolded protein binding"/>
    <property type="evidence" value="ECO:0007669"/>
    <property type="project" value="TreeGrafter"/>
</dbReference>
<dbReference type="GO" id="GO:0005634">
    <property type="term" value="C:nucleus"/>
    <property type="evidence" value="ECO:0007669"/>
    <property type="project" value="TreeGrafter"/>
</dbReference>
<feature type="compositionally biased region" description="Basic and acidic residues" evidence="1">
    <location>
        <begin position="233"/>
        <end position="242"/>
    </location>
</feature>
<dbReference type="InterPro" id="IPR036869">
    <property type="entry name" value="J_dom_sf"/>
</dbReference>
<accession>A0A8H5LMD8</accession>
<dbReference type="Gene3D" id="1.10.287.110">
    <property type="entry name" value="DnaJ domain"/>
    <property type="match status" value="1"/>
</dbReference>
<proteinExistence type="predicted"/>
<reference evidence="3 4" key="1">
    <citation type="journal article" date="2020" name="ISME J.">
        <title>Uncovering the hidden diversity of litter-decomposition mechanisms in mushroom-forming fungi.</title>
        <authorList>
            <person name="Floudas D."/>
            <person name="Bentzer J."/>
            <person name="Ahren D."/>
            <person name="Johansson T."/>
            <person name="Persson P."/>
            <person name="Tunlid A."/>
        </authorList>
    </citation>
    <scope>NUCLEOTIDE SEQUENCE [LARGE SCALE GENOMIC DNA]</scope>
    <source>
        <strain evidence="3 4">CBS 146.42</strain>
    </source>
</reference>
<evidence type="ECO:0000313" key="3">
    <source>
        <dbReference type="EMBL" id="KAF5362424.1"/>
    </source>
</evidence>
<comment type="caution">
    <text evidence="3">The sequence shown here is derived from an EMBL/GenBank/DDBJ whole genome shotgun (WGS) entry which is preliminary data.</text>
</comment>
<dbReference type="PROSITE" id="PS50076">
    <property type="entry name" value="DNAJ_2"/>
    <property type="match status" value="1"/>
</dbReference>
<dbReference type="CDD" id="cd06257">
    <property type="entry name" value="DnaJ"/>
    <property type="match status" value="1"/>
</dbReference>
<gene>
    <name evidence="3" type="ORF">D9756_002431</name>
</gene>
<feature type="compositionally biased region" description="Polar residues" evidence="1">
    <location>
        <begin position="260"/>
        <end position="271"/>
    </location>
</feature>
<dbReference type="InterPro" id="IPR001623">
    <property type="entry name" value="DnaJ_domain"/>
</dbReference>
<keyword evidence="4" id="KW-1185">Reference proteome</keyword>
<dbReference type="PANTHER" id="PTHR43948">
    <property type="entry name" value="DNAJ HOMOLOG SUBFAMILY B"/>
    <property type="match status" value="1"/>
</dbReference>
<feature type="region of interest" description="Disordered" evidence="1">
    <location>
        <begin position="317"/>
        <end position="371"/>
    </location>
</feature>
<dbReference type="EMBL" id="JAACJO010000002">
    <property type="protein sequence ID" value="KAF5362424.1"/>
    <property type="molecule type" value="Genomic_DNA"/>
</dbReference>